<evidence type="ECO:0000313" key="11">
    <source>
        <dbReference type="Proteomes" id="UP000298438"/>
    </source>
</evidence>
<keyword evidence="6 10" id="KW-0418">Kinase</keyword>
<feature type="transmembrane region" description="Helical" evidence="8">
    <location>
        <begin position="284"/>
        <end position="306"/>
    </location>
</feature>
<evidence type="ECO:0000256" key="7">
    <source>
        <dbReference type="SAM" id="Coils"/>
    </source>
</evidence>
<dbReference type="Pfam" id="PF00512">
    <property type="entry name" value="HisKA"/>
    <property type="match status" value="1"/>
</dbReference>
<keyword evidence="8" id="KW-0812">Transmembrane</keyword>
<dbReference type="Pfam" id="PF02518">
    <property type="entry name" value="HATPase_c"/>
    <property type="match status" value="1"/>
</dbReference>
<dbReference type="SUPFAM" id="SSF55874">
    <property type="entry name" value="ATPase domain of HSP90 chaperone/DNA topoisomerase II/histidine kinase"/>
    <property type="match status" value="1"/>
</dbReference>
<dbReference type="PANTHER" id="PTHR43547">
    <property type="entry name" value="TWO-COMPONENT HISTIDINE KINASE"/>
    <property type="match status" value="1"/>
</dbReference>
<dbReference type="PROSITE" id="PS50109">
    <property type="entry name" value="HIS_KIN"/>
    <property type="match status" value="1"/>
</dbReference>
<keyword evidence="7" id="KW-0175">Coiled coil</keyword>
<dbReference type="InterPro" id="IPR004358">
    <property type="entry name" value="Sig_transdc_His_kin-like_C"/>
</dbReference>
<comment type="subcellular location">
    <subcellularLocation>
        <location evidence="2">Cell inner membrane</location>
        <topology evidence="2">Multi-pass membrane protein</topology>
    </subcellularLocation>
</comment>
<evidence type="ECO:0000256" key="6">
    <source>
        <dbReference type="ARBA" id="ARBA00022777"/>
    </source>
</evidence>
<feature type="transmembrane region" description="Helical" evidence="8">
    <location>
        <begin position="18"/>
        <end position="37"/>
    </location>
</feature>
<evidence type="ECO:0000259" key="9">
    <source>
        <dbReference type="PROSITE" id="PS50109"/>
    </source>
</evidence>
<dbReference type="GO" id="GO:0000155">
    <property type="term" value="F:phosphorelay sensor kinase activity"/>
    <property type="evidence" value="ECO:0007669"/>
    <property type="project" value="InterPro"/>
</dbReference>
<evidence type="ECO:0000313" key="10">
    <source>
        <dbReference type="EMBL" id="TFW30262.1"/>
    </source>
</evidence>
<dbReference type="PRINTS" id="PR00344">
    <property type="entry name" value="BCTRLSENSOR"/>
</dbReference>
<keyword evidence="11" id="KW-1185">Reference proteome</keyword>
<dbReference type="CDD" id="cd00075">
    <property type="entry name" value="HATPase"/>
    <property type="match status" value="1"/>
</dbReference>
<dbReference type="SMART" id="SM00387">
    <property type="entry name" value="HATPase_c"/>
    <property type="match status" value="1"/>
</dbReference>
<dbReference type="SUPFAM" id="SSF47384">
    <property type="entry name" value="Homodimeric domain of signal transducing histidine kinase"/>
    <property type="match status" value="1"/>
</dbReference>
<sequence length="607" mass="65354">MTSTPPRASAFGPLERRLLLIVLAAVLPVVALSWVLLTGNAERQRSALLASARTVTTTIVSALDADFDATISALDALAASPRLREHDLPRFRQEALDLIARRGWTNVVLSTPDAQQVMNAARPQTAALQGRMDTPGIAATARTGAASIGNVLYSPRLNQYTYSVKVPVREDGKVVYVLTAVLATARAQALMRQQDLPPDALLTVMDRNRTTTARSLDPARWVGRPASRTLTTLLDRSNSGGWAMTTTLEGRPVYTLWHQSTHSGWASAIGIPPESIEGPVRRQYALLAAGIAASVALGVIIAFIVARTILRPAKQLEAAALDVGRGVAPTIPATTLPELRQVGLALGQAHREREQHLASERQLRAQEQEARVAAENANAAKDEFLAMLGHELRNPLAPIYNAAQLLPHVAADARKVRQLSTVLERQASHLTRMVNDLLDVSRVTRKIVVLQKDTVDLNGVVPEALEQVQALAADKQQEVRMTLAAEPALVHADRTRMIQVVANLLQNAVKFTPDAGQIEVRVETDAQQVRVTVRDNGMGIPARLLPQVFDLFKQGEHGLDRHHGGLGLGLSLTRGLVELHGGTITAASDGPGQGSTFAVTLPRITSA</sequence>
<dbReference type="FunFam" id="3.30.565.10:FF:000006">
    <property type="entry name" value="Sensor histidine kinase WalK"/>
    <property type="match status" value="1"/>
</dbReference>
<dbReference type="InterPro" id="IPR036890">
    <property type="entry name" value="HATPase_C_sf"/>
</dbReference>
<gene>
    <name evidence="10" type="ORF">E4L96_00450</name>
</gene>
<dbReference type="InterPro" id="IPR036097">
    <property type="entry name" value="HisK_dim/P_sf"/>
</dbReference>
<accession>A0A4Y9STY3</accession>
<evidence type="ECO:0000256" key="4">
    <source>
        <dbReference type="ARBA" id="ARBA00022553"/>
    </source>
</evidence>
<dbReference type="SMART" id="SM00388">
    <property type="entry name" value="HisKA"/>
    <property type="match status" value="1"/>
</dbReference>
<dbReference type="CDD" id="cd00082">
    <property type="entry name" value="HisKA"/>
    <property type="match status" value="1"/>
</dbReference>
<dbReference type="Gene3D" id="1.10.287.130">
    <property type="match status" value="1"/>
</dbReference>
<evidence type="ECO:0000256" key="8">
    <source>
        <dbReference type="SAM" id="Phobius"/>
    </source>
</evidence>
<feature type="coiled-coil region" evidence="7">
    <location>
        <begin position="349"/>
        <end position="383"/>
    </location>
</feature>
<reference evidence="10 11" key="1">
    <citation type="submission" date="2019-03" db="EMBL/GenBank/DDBJ databases">
        <title>Draft Genome Sequence of Massilia arenosa sp. nov., a Novel Massilia Species Isolated from a Sandy-loam Maize Soil.</title>
        <authorList>
            <person name="Raths R."/>
            <person name="Peta V."/>
            <person name="Bucking H."/>
        </authorList>
    </citation>
    <scope>NUCLEOTIDE SEQUENCE [LARGE SCALE GENOMIC DNA]</scope>
    <source>
        <strain evidence="10 11">MC02</strain>
    </source>
</reference>
<dbReference type="OrthoDB" id="8552871at2"/>
<evidence type="ECO:0000256" key="3">
    <source>
        <dbReference type="ARBA" id="ARBA00012438"/>
    </source>
</evidence>
<keyword evidence="8" id="KW-1133">Transmembrane helix</keyword>
<proteinExistence type="predicted"/>
<dbReference type="AlphaFoldDB" id="A0A4Y9STY3"/>
<dbReference type="InterPro" id="IPR003661">
    <property type="entry name" value="HisK_dim/P_dom"/>
</dbReference>
<dbReference type="Gene3D" id="3.30.565.10">
    <property type="entry name" value="Histidine kinase-like ATPase, C-terminal domain"/>
    <property type="match status" value="1"/>
</dbReference>
<evidence type="ECO:0000256" key="5">
    <source>
        <dbReference type="ARBA" id="ARBA00022679"/>
    </source>
</evidence>
<keyword evidence="8" id="KW-0472">Membrane</keyword>
<evidence type="ECO:0000256" key="1">
    <source>
        <dbReference type="ARBA" id="ARBA00000085"/>
    </source>
</evidence>
<dbReference type="InterPro" id="IPR003594">
    <property type="entry name" value="HATPase_dom"/>
</dbReference>
<dbReference type="InterPro" id="IPR005467">
    <property type="entry name" value="His_kinase_dom"/>
</dbReference>
<keyword evidence="4" id="KW-0597">Phosphoprotein</keyword>
<dbReference type="RefSeq" id="WP_135205271.1">
    <property type="nucleotide sequence ID" value="NZ_SPVF01000006.1"/>
</dbReference>
<dbReference type="EMBL" id="SPVF01000006">
    <property type="protein sequence ID" value="TFW30262.1"/>
    <property type="molecule type" value="Genomic_DNA"/>
</dbReference>
<organism evidence="10 11">
    <name type="scientific">Zemynaea arenosa</name>
    <dbReference type="NCBI Taxonomy" id="2561931"/>
    <lineage>
        <taxon>Bacteria</taxon>
        <taxon>Pseudomonadati</taxon>
        <taxon>Pseudomonadota</taxon>
        <taxon>Betaproteobacteria</taxon>
        <taxon>Burkholderiales</taxon>
        <taxon>Oxalobacteraceae</taxon>
        <taxon>Telluria group</taxon>
        <taxon>Zemynaea</taxon>
    </lineage>
</organism>
<name>A0A4Y9STY3_9BURK</name>
<comment type="caution">
    <text evidence="10">The sequence shown here is derived from an EMBL/GenBank/DDBJ whole genome shotgun (WGS) entry which is preliminary data.</text>
</comment>
<dbReference type="Proteomes" id="UP000298438">
    <property type="component" value="Unassembled WGS sequence"/>
</dbReference>
<protein>
    <recommendedName>
        <fullName evidence="3">histidine kinase</fullName>
        <ecNumber evidence="3">2.7.13.3</ecNumber>
    </recommendedName>
</protein>
<comment type="catalytic activity">
    <reaction evidence="1">
        <text>ATP + protein L-histidine = ADP + protein N-phospho-L-histidine.</text>
        <dbReference type="EC" id="2.7.13.3"/>
    </reaction>
</comment>
<dbReference type="GO" id="GO:0005886">
    <property type="term" value="C:plasma membrane"/>
    <property type="evidence" value="ECO:0007669"/>
    <property type="project" value="UniProtKB-SubCell"/>
</dbReference>
<dbReference type="PANTHER" id="PTHR43547:SF2">
    <property type="entry name" value="HYBRID SIGNAL TRANSDUCTION HISTIDINE KINASE C"/>
    <property type="match status" value="1"/>
</dbReference>
<feature type="domain" description="Histidine kinase" evidence="9">
    <location>
        <begin position="387"/>
        <end position="605"/>
    </location>
</feature>
<dbReference type="EC" id="2.7.13.3" evidence="3"/>
<evidence type="ECO:0000256" key="2">
    <source>
        <dbReference type="ARBA" id="ARBA00004429"/>
    </source>
</evidence>
<keyword evidence="5" id="KW-0808">Transferase</keyword>